<evidence type="ECO:0000313" key="3">
    <source>
        <dbReference type="Proteomes" id="UP000008694"/>
    </source>
</evidence>
<keyword evidence="3" id="KW-1185">Reference proteome</keyword>
<name>D7KNY8_ARALL</name>
<sequence>MANLALPIRMFCMSGEPDDKRKINIYFVLKYLGTVKEALKKHEKEWSQLSFLVQFAHYMLSRQPVTVKKHEIWMDFGVTPIRFLIQEFSAAMGLYCSEIPKIPQNLDEDDTTNWDDLIGDDVKEIDDS</sequence>
<dbReference type="AlphaFoldDB" id="D7KNY8"/>
<dbReference type="Gramene" id="Al_scaffold_0001_5033">
    <property type="protein sequence ID" value="Al_scaffold_0001_5033"/>
    <property type="gene ID" value="Al_scaffold_0001_5033"/>
</dbReference>
<proteinExistence type="predicted"/>
<accession>D7KNY8</accession>
<reference evidence="3" key="1">
    <citation type="journal article" date="2011" name="Nat. Genet.">
        <title>The Arabidopsis lyrata genome sequence and the basis of rapid genome size change.</title>
        <authorList>
            <person name="Hu T.T."/>
            <person name="Pattyn P."/>
            <person name="Bakker E.G."/>
            <person name="Cao J."/>
            <person name="Cheng J.-F."/>
            <person name="Clark R.M."/>
            <person name="Fahlgren N."/>
            <person name="Fawcett J.A."/>
            <person name="Grimwood J."/>
            <person name="Gundlach H."/>
            <person name="Haberer G."/>
            <person name="Hollister J.D."/>
            <person name="Ossowski S."/>
            <person name="Ottilar R.P."/>
            <person name="Salamov A.A."/>
            <person name="Schneeberger K."/>
            <person name="Spannagl M."/>
            <person name="Wang X."/>
            <person name="Yang L."/>
            <person name="Nasrallah M.E."/>
            <person name="Bergelson J."/>
            <person name="Carrington J.C."/>
            <person name="Gaut B.S."/>
            <person name="Schmutz J."/>
            <person name="Mayer K.F.X."/>
            <person name="Van de Peer Y."/>
            <person name="Grigoriev I.V."/>
            <person name="Nordborg M."/>
            <person name="Weigel D."/>
            <person name="Guo Y.-L."/>
        </authorList>
    </citation>
    <scope>NUCLEOTIDE SEQUENCE [LARGE SCALE GENOMIC DNA]</scope>
    <source>
        <strain evidence="3">cv. MN47</strain>
    </source>
</reference>
<evidence type="ECO:0000259" key="1">
    <source>
        <dbReference type="Pfam" id="PF09331"/>
    </source>
</evidence>
<dbReference type="InterPro" id="IPR015410">
    <property type="entry name" value="DUF1985"/>
</dbReference>
<dbReference type="Pfam" id="PF09331">
    <property type="entry name" value="DUF1985"/>
    <property type="match status" value="1"/>
</dbReference>
<dbReference type="STRING" id="81972.D7KNY8"/>
<dbReference type="EMBL" id="GL348713">
    <property type="protein sequence ID" value="EFH70831.1"/>
    <property type="molecule type" value="Genomic_DNA"/>
</dbReference>
<evidence type="ECO:0000313" key="2">
    <source>
        <dbReference type="EMBL" id="EFH70831.1"/>
    </source>
</evidence>
<feature type="domain" description="DUF1985" evidence="1">
    <location>
        <begin position="60"/>
        <end position="117"/>
    </location>
</feature>
<organism evidence="3">
    <name type="scientific">Arabidopsis lyrata subsp. lyrata</name>
    <name type="common">Lyre-leaved rock-cress</name>
    <dbReference type="NCBI Taxonomy" id="81972"/>
    <lineage>
        <taxon>Eukaryota</taxon>
        <taxon>Viridiplantae</taxon>
        <taxon>Streptophyta</taxon>
        <taxon>Embryophyta</taxon>
        <taxon>Tracheophyta</taxon>
        <taxon>Spermatophyta</taxon>
        <taxon>Magnoliopsida</taxon>
        <taxon>eudicotyledons</taxon>
        <taxon>Gunneridae</taxon>
        <taxon>Pentapetalae</taxon>
        <taxon>rosids</taxon>
        <taxon>malvids</taxon>
        <taxon>Brassicales</taxon>
        <taxon>Brassicaceae</taxon>
        <taxon>Camelineae</taxon>
        <taxon>Arabidopsis</taxon>
    </lineage>
</organism>
<dbReference type="Proteomes" id="UP000008694">
    <property type="component" value="Unassembled WGS sequence"/>
</dbReference>
<protein>
    <submittedName>
        <fullName evidence="2">Predicted protein</fullName>
    </submittedName>
</protein>
<dbReference type="HOGENOM" id="CLU_1962574_0_0_1"/>
<gene>
    <name evidence="2" type="ORF">ARALYDRAFT_682710</name>
</gene>